<dbReference type="InterPro" id="IPR050900">
    <property type="entry name" value="Transposase_IS3/IS150/IS904"/>
</dbReference>
<dbReference type="PANTHER" id="PTHR46889:SF4">
    <property type="entry name" value="TRANSPOSASE INSO FOR INSERTION SEQUENCE ELEMENT IS911B-RELATED"/>
    <property type="match status" value="1"/>
</dbReference>
<keyword evidence="3" id="KW-1185">Reference proteome</keyword>
<dbReference type="KEGG" id="rev:HUE57_18640"/>
<dbReference type="SUPFAM" id="SSF53098">
    <property type="entry name" value="Ribonuclease H-like"/>
    <property type="match status" value="1"/>
</dbReference>
<dbReference type="PANTHER" id="PTHR46889">
    <property type="entry name" value="TRANSPOSASE INSF FOR INSERTION SEQUENCE IS3B-RELATED"/>
    <property type="match status" value="1"/>
</dbReference>
<evidence type="ECO:0000313" key="2">
    <source>
        <dbReference type="EMBL" id="QKQ28077.1"/>
    </source>
</evidence>
<evidence type="ECO:0000313" key="3">
    <source>
        <dbReference type="Proteomes" id="UP000509658"/>
    </source>
</evidence>
<dbReference type="InterPro" id="IPR001584">
    <property type="entry name" value="Integrase_cat-core"/>
</dbReference>
<dbReference type="GO" id="GO:0015074">
    <property type="term" value="P:DNA integration"/>
    <property type="evidence" value="ECO:0007669"/>
    <property type="project" value="InterPro"/>
</dbReference>
<gene>
    <name evidence="2" type="ORF">HUE57_18640</name>
</gene>
<accession>A0A6N0I0G4</accession>
<sequence length="58" mass="6977">MESFFHTLKAELIRGSHFDHDVKLRFALNSYINQFYNHRRMHSGIGYIPPAYYERMVA</sequence>
<dbReference type="AlphaFoldDB" id="A0A6N0I0G4"/>
<reference evidence="2 3" key="1">
    <citation type="submission" date="2020-05" db="EMBL/GenBank/DDBJ databases">
        <title>Horizontal transmission and recombination maintain forever young bacterial symbiont genomes.</title>
        <authorList>
            <person name="Russell S.L."/>
            <person name="Pepper-Tunick E."/>
            <person name="Svedberg J."/>
            <person name="Byrne A."/>
            <person name="Ruelas Castillo J."/>
            <person name="Vollmers C."/>
            <person name="Beinart R.A."/>
            <person name="Corbett-Detig R."/>
        </authorList>
    </citation>
    <scope>NUCLEOTIDE SEQUENCE [LARGE SCALE GENOMIC DNA]</scope>
    <source>
        <strain evidence="2">Santa_Monica_outfall</strain>
    </source>
</reference>
<dbReference type="Pfam" id="PF13333">
    <property type="entry name" value="rve_2"/>
    <property type="match status" value="1"/>
</dbReference>
<evidence type="ECO:0000259" key="1">
    <source>
        <dbReference type="Pfam" id="PF13333"/>
    </source>
</evidence>
<dbReference type="EMBL" id="CP054491">
    <property type="protein sequence ID" value="QKQ28077.1"/>
    <property type="molecule type" value="Genomic_DNA"/>
</dbReference>
<dbReference type="InterPro" id="IPR012337">
    <property type="entry name" value="RNaseH-like_sf"/>
</dbReference>
<feature type="domain" description="Integrase catalytic" evidence="1">
    <location>
        <begin position="2"/>
        <end position="56"/>
    </location>
</feature>
<protein>
    <submittedName>
        <fullName evidence="2">IS3 family transposase</fullName>
    </submittedName>
</protein>
<dbReference type="Proteomes" id="UP000509658">
    <property type="component" value="Chromosome"/>
</dbReference>
<name>A0A6N0I0G4_9GAMM</name>
<organism evidence="2 3">
    <name type="scientific">Candidatus Reidiella endopervernicosa</name>
    <dbReference type="NCBI Taxonomy" id="2738883"/>
    <lineage>
        <taxon>Bacteria</taxon>
        <taxon>Pseudomonadati</taxon>
        <taxon>Pseudomonadota</taxon>
        <taxon>Gammaproteobacteria</taxon>
        <taxon>Candidatus Reidiella</taxon>
    </lineage>
</organism>
<proteinExistence type="predicted"/>